<evidence type="ECO:0000313" key="3">
    <source>
        <dbReference type="Proteomes" id="UP000030746"/>
    </source>
</evidence>
<dbReference type="OMA" id="REAYMVE"/>
<evidence type="ECO:0000256" key="1">
    <source>
        <dbReference type="SAM" id="MobiDB-lite"/>
    </source>
</evidence>
<dbReference type="GeneID" id="20236503"/>
<organism evidence="2 3">
    <name type="scientific">Lottia gigantea</name>
    <name type="common">Giant owl limpet</name>
    <dbReference type="NCBI Taxonomy" id="225164"/>
    <lineage>
        <taxon>Eukaryota</taxon>
        <taxon>Metazoa</taxon>
        <taxon>Spiralia</taxon>
        <taxon>Lophotrochozoa</taxon>
        <taxon>Mollusca</taxon>
        <taxon>Gastropoda</taxon>
        <taxon>Patellogastropoda</taxon>
        <taxon>Lottioidea</taxon>
        <taxon>Lottiidae</taxon>
        <taxon>Lottia</taxon>
    </lineage>
</organism>
<dbReference type="EMBL" id="KB203274">
    <property type="protein sequence ID" value="ESO85514.1"/>
    <property type="molecule type" value="Genomic_DNA"/>
</dbReference>
<dbReference type="HOGENOM" id="CLU_1020440_0_0_1"/>
<dbReference type="AlphaFoldDB" id="V4B9E8"/>
<sequence length="273" mass="31075">MATNQWAKFKSKVKNKSKKNEDKSNIKENIIVQRLSAEVSGKAQKYTRVGAREFVPFIYDEITIQNIKNACSSHYEYESDLICDVLAGERGPSCLSVNQLPDLKVIYVRFVEGQDDCKEQLKSPPKKKIKTNNKNSCTSTVKVTSLTDLTVTAKKTQFIPKSLSVIEMLKLGTLIDNTVQLLDIYEFDIDNMCWMQLKSFEFKISKISSGGFRDAFKAQSISKEFAGKSWVIKKYQQDAVTTIASMNQTLEKHTKKVVQMHQLAKNLTNCMKR</sequence>
<dbReference type="CTD" id="20236503"/>
<protein>
    <recommendedName>
        <fullName evidence="4">Protein kinase domain-containing protein</fullName>
    </recommendedName>
</protein>
<feature type="region of interest" description="Disordered" evidence="1">
    <location>
        <begin position="1"/>
        <end position="21"/>
    </location>
</feature>
<dbReference type="OrthoDB" id="5967122at2759"/>
<dbReference type="RefSeq" id="XP_009063759.1">
    <property type="nucleotide sequence ID" value="XM_009065511.1"/>
</dbReference>
<dbReference type="KEGG" id="lgi:LOTGIDRAFT_155001"/>
<keyword evidence="3" id="KW-1185">Reference proteome</keyword>
<reference evidence="2 3" key="1">
    <citation type="journal article" date="2013" name="Nature">
        <title>Insights into bilaterian evolution from three spiralian genomes.</title>
        <authorList>
            <person name="Simakov O."/>
            <person name="Marletaz F."/>
            <person name="Cho S.J."/>
            <person name="Edsinger-Gonzales E."/>
            <person name="Havlak P."/>
            <person name="Hellsten U."/>
            <person name="Kuo D.H."/>
            <person name="Larsson T."/>
            <person name="Lv J."/>
            <person name="Arendt D."/>
            <person name="Savage R."/>
            <person name="Osoegawa K."/>
            <person name="de Jong P."/>
            <person name="Grimwood J."/>
            <person name="Chapman J.A."/>
            <person name="Shapiro H."/>
            <person name="Aerts A."/>
            <person name="Otillar R.P."/>
            <person name="Terry A.Y."/>
            <person name="Boore J.L."/>
            <person name="Grigoriev I.V."/>
            <person name="Lindberg D.R."/>
            <person name="Seaver E.C."/>
            <person name="Weisblat D.A."/>
            <person name="Putnam N.H."/>
            <person name="Rokhsar D.S."/>
        </authorList>
    </citation>
    <scope>NUCLEOTIDE SEQUENCE [LARGE SCALE GENOMIC DNA]</scope>
</reference>
<evidence type="ECO:0008006" key="4">
    <source>
        <dbReference type="Google" id="ProtNLM"/>
    </source>
</evidence>
<accession>V4B9E8</accession>
<name>V4B9E8_LOTGI</name>
<dbReference type="Proteomes" id="UP000030746">
    <property type="component" value="Unassembled WGS sequence"/>
</dbReference>
<proteinExistence type="predicted"/>
<gene>
    <name evidence="2" type="ORF">LOTGIDRAFT_155001</name>
</gene>
<evidence type="ECO:0000313" key="2">
    <source>
        <dbReference type="EMBL" id="ESO85514.1"/>
    </source>
</evidence>